<dbReference type="PIRSF" id="PIRSF036704">
    <property type="entry name" value="UCP036704"/>
    <property type="match status" value="1"/>
</dbReference>
<gene>
    <name evidence="1" type="ORF">AUP43_12470</name>
</gene>
<sequence>MKRDEKPISTDRRDFLKFASVGAAAGAAVAVAGVGGEAVAATAAPQDEAGKGYRLTDHVKAAYRTAGY</sequence>
<evidence type="ECO:0000313" key="2">
    <source>
        <dbReference type="Proteomes" id="UP000076400"/>
    </source>
</evidence>
<reference evidence="1 2" key="1">
    <citation type="submission" date="2015-12" db="EMBL/GenBank/DDBJ databases">
        <title>Genome sequence of Oceanibaculum pacificum MCCC 1A02656.</title>
        <authorList>
            <person name="Lu L."/>
            <person name="Lai Q."/>
            <person name="Shao Z."/>
            <person name="Qian P."/>
        </authorList>
    </citation>
    <scope>NUCLEOTIDE SEQUENCE [LARGE SCALE GENOMIC DNA]</scope>
    <source>
        <strain evidence="1 2">MCCC 1A02656</strain>
    </source>
</reference>
<dbReference type="EMBL" id="LPXN01000139">
    <property type="protein sequence ID" value="KZD03920.1"/>
    <property type="molecule type" value="Genomic_DNA"/>
</dbReference>
<proteinExistence type="predicted"/>
<dbReference type="InterPro" id="IPR019546">
    <property type="entry name" value="TAT_signal_bac_arc"/>
</dbReference>
<accession>A0A154VRP6</accession>
<organism evidence="1 2">
    <name type="scientific">Oceanibaculum pacificum</name>
    <dbReference type="NCBI Taxonomy" id="580166"/>
    <lineage>
        <taxon>Bacteria</taxon>
        <taxon>Pseudomonadati</taxon>
        <taxon>Pseudomonadota</taxon>
        <taxon>Alphaproteobacteria</taxon>
        <taxon>Rhodospirillales</taxon>
        <taxon>Oceanibaculaceae</taxon>
        <taxon>Oceanibaculum</taxon>
    </lineage>
</organism>
<dbReference type="PROSITE" id="PS51318">
    <property type="entry name" value="TAT"/>
    <property type="match status" value="1"/>
</dbReference>
<evidence type="ECO:0008006" key="3">
    <source>
        <dbReference type="Google" id="ProtNLM"/>
    </source>
</evidence>
<dbReference type="InterPro" id="IPR006311">
    <property type="entry name" value="TAT_signal"/>
</dbReference>
<dbReference type="Proteomes" id="UP000076400">
    <property type="component" value="Unassembled WGS sequence"/>
</dbReference>
<evidence type="ECO:0000313" key="1">
    <source>
        <dbReference type="EMBL" id="KZD03920.1"/>
    </source>
</evidence>
<dbReference type="STRING" id="580166.AUP43_12470"/>
<comment type="caution">
    <text evidence="1">The sequence shown here is derived from an EMBL/GenBank/DDBJ whole genome shotgun (WGS) entry which is preliminary data.</text>
</comment>
<dbReference type="NCBIfam" id="TIGR01409">
    <property type="entry name" value="TAT_signal_seq"/>
    <property type="match status" value="1"/>
</dbReference>
<dbReference type="RefSeq" id="WP_067558779.1">
    <property type="nucleotide sequence ID" value="NZ_LPXN01000139.1"/>
</dbReference>
<keyword evidence="2" id="KW-1185">Reference proteome</keyword>
<protein>
    <recommendedName>
        <fullName evidence="3">Formate dehydrogenase</fullName>
    </recommendedName>
</protein>
<dbReference type="NCBIfam" id="TIGR02811">
    <property type="entry name" value="formate_TAT"/>
    <property type="match status" value="1"/>
</dbReference>
<dbReference type="AlphaFoldDB" id="A0A154VRP6"/>
<dbReference type="InterPro" id="IPR014177">
    <property type="entry name" value="Formate_DH_TAT-contain"/>
</dbReference>
<name>A0A154VRP6_9PROT</name>